<feature type="coiled-coil region" evidence="1">
    <location>
        <begin position="137"/>
        <end position="164"/>
    </location>
</feature>
<keyword evidence="1" id="KW-0175">Coiled coil</keyword>
<dbReference type="Pfam" id="PF01527">
    <property type="entry name" value="HTH_Tnp_1"/>
    <property type="match status" value="1"/>
</dbReference>
<dbReference type="InterPro" id="IPR052057">
    <property type="entry name" value="IS150/IS1296_orfA-like"/>
</dbReference>
<dbReference type="AlphaFoldDB" id="A0A2K1STW4"/>
<evidence type="ECO:0000313" key="3">
    <source>
        <dbReference type="Proteomes" id="UP000236146"/>
    </source>
</evidence>
<accession>A0A2K1STW4</accession>
<name>A0A2K1STW4_GARVA</name>
<dbReference type="InterPro" id="IPR002514">
    <property type="entry name" value="Transposase_8"/>
</dbReference>
<gene>
    <name evidence="2" type="ORF">BFS05_05150</name>
</gene>
<dbReference type="InterPro" id="IPR009057">
    <property type="entry name" value="Homeodomain-like_sf"/>
</dbReference>
<protein>
    <recommendedName>
        <fullName evidence="4">Transposase</fullName>
    </recommendedName>
</protein>
<organism evidence="2 3">
    <name type="scientific">Gardnerella vaginalis</name>
    <dbReference type="NCBI Taxonomy" id="2702"/>
    <lineage>
        <taxon>Bacteria</taxon>
        <taxon>Bacillati</taxon>
        <taxon>Actinomycetota</taxon>
        <taxon>Actinomycetes</taxon>
        <taxon>Bifidobacteriales</taxon>
        <taxon>Bifidobacteriaceae</taxon>
        <taxon>Gardnerella</taxon>
    </lineage>
</organism>
<dbReference type="OrthoDB" id="6657445at2"/>
<dbReference type="SUPFAM" id="SSF46689">
    <property type="entry name" value="Homeodomain-like"/>
    <property type="match status" value="1"/>
</dbReference>
<evidence type="ECO:0000313" key="2">
    <source>
        <dbReference type="EMBL" id="PNS42983.1"/>
    </source>
</evidence>
<dbReference type="EMBL" id="MNLH01000005">
    <property type="protein sequence ID" value="PNS42983.1"/>
    <property type="molecule type" value="Genomic_DNA"/>
</dbReference>
<sequence length="193" mass="22777">MSKCKYSYEFKKKCVELYRQNLELPTPDAVSRNNFRHTVAYWTRLVEANGFEVLKPRFKKHRYWDPVQELCMVNQVLTGKTMSQVAIENGLLEGQLRRWVRIYETEGYSGLVKHTRKKPVKEPCMNRKNMKNDDPLTMSEREELKSLREENELIRTEIEVLKKLSALRRAKQAALLKAKKQKLSKNSVSKDIN</sequence>
<evidence type="ECO:0000256" key="1">
    <source>
        <dbReference type="SAM" id="Coils"/>
    </source>
</evidence>
<proteinExistence type="predicted"/>
<evidence type="ECO:0008006" key="4">
    <source>
        <dbReference type="Google" id="ProtNLM"/>
    </source>
</evidence>
<dbReference type="RefSeq" id="WP_103084920.1">
    <property type="nucleotide sequence ID" value="NZ_MNLH01000005.1"/>
</dbReference>
<dbReference type="Proteomes" id="UP000236146">
    <property type="component" value="Unassembled WGS sequence"/>
</dbReference>
<dbReference type="PANTHER" id="PTHR33795:SF1">
    <property type="entry name" value="INSERTION ELEMENT IS150 PROTEIN INSJ"/>
    <property type="match status" value="1"/>
</dbReference>
<comment type="caution">
    <text evidence="2">The sequence shown here is derived from an EMBL/GenBank/DDBJ whole genome shotgun (WGS) entry which is preliminary data.</text>
</comment>
<dbReference type="PANTHER" id="PTHR33795">
    <property type="entry name" value="INSERTION ELEMENT IS150 PROTEIN INSJ"/>
    <property type="match status" value="1"/>
</dbReference>
<reference evidence="2 3" key="1">
    <citation type="submission" date="2016-10" db="EMBL/GenBank/DDBJ databases">
        <authorList>
            <person name="Varghese N."/>
        </authorList>
    </citation>
    <scope>NUCLEOTIDE SEQUENCE [LARGE SCALE GENOMIC DNA]</scope>
    <source>
        <strain evidence="2 3">KA00225</strain>
    </source>
</reference>